<proteinExistence type="predicted"/>
<keyword evidence="1" id="KW-0472">Membrane</keyword>
<keyword evidence="1" id="KW-0812">Transmembrane</keyword>
<evidence type="ECO:0000256" key="1">
    <source>
        <dbReference type="SAM" id="Phobius"/>
    </source>
</evidence>
<feature type="transmembrane region" description="Helical" evidence="1">
    <location>
        <begin position="137"/>
        <end position="156"/>
    </location>
</feature>
<accession>A0A6C0KQS3</accession>
<dbReference type="EMBL" id="MN740961">
    <property type="protein sequence ID" value="QHU19969.1"/>
    <property type="molecule type" value="Genomic_DNA"/>
</dbReference>
<evidence type="ECO:0000313" key="2">
    <source>
        <dbReference type="EMBL" id="QHU19969.1"/>
    </source>
</evidence>
<sequence>MDSELKKPTYVGLNITVHIIILFSFLSLFFFLYVSKIEEQAFKDEIGDIIQKNVHSALERRRDVALPLVQQAVPFLEYSKVQHSGPEEASLKQNFFVKFSAGFTVLLLIGICLSIVLTLSFDCNKNVPITEILLENTATFILVAILEFLFFTRIAMKFVPAPPTLMLKTIINRVKESF</sequence>
<reference evidence="2" key="1">
    <citation type="journal article" date="2020" name="Nature">
        <title>Giant virus diversity and host interactions through global metagenomics.</title>
        <authorList>
            <person name="Schulz F."/>
            <person name="Roux S."/>
            <person name="Paez-Espino D."/>
            <person name="Jungbluth S."/>
            <person name="Walsh D.A."/>
            <person name="Denef V.J."/>
            <person name="McMahon K.D."/>
            <person name="Konstantinidis K.T."/>
            <person name="Eloe-Fadrosh E.A."/>
            <person name="Kyrpides N.C."/>
            <person name="Woyke T."/>
        </authorList>
    </citation>
    <scope>NUCLEOTIDE SEQUENCE</scope>
    <source>
        <strain evidence="2">GVMAG-S-3300013014-136</strain>
    </source>
</reference>
<feature type="transmembrane region" description="Helical" evidence="1">
    <location>
        <begin position="95"/>
        <end position="117"/>
    </location>
</feature>
<organism evidence="2">
    <name type="scientific">viral metagenome</name>
    <dbReference type="NCBI Taxonomy" id="1070528"/>
    <lineage>
        <taxon>unclassified sequences</taxon>
        <taxon>metagenomes</taxon>
        <taxon>organismal metagenomes</taxon>
    </lineage>
</organism>
<keyword evidence="1" id="KW-1133">Transmembrane helix</keyword>
<dbReference type="AlphaFoldDB" id="A0A6C0KQS3"/>
<feature type="transmembrane region" description="Helical" evidence="1">
    <location>
        <begin position="15"/>
        <end position="34"/>
    </location>
</feature>
<protein>
    <submittedName>
        <fullName evidence="2">Uncharacterized protein</fullName>
    </submittedName>
</protein>
<name>A0A6C0KQS3_9ZZZZ</name>